<dbReference type="Gene3D" id="3.40.50.300">
    <property type="entry name" value="P-loop containing nucleotide triphosphate hydrolases"/>
    <property type="match status" value="1"/>
</dbReference>
<evidence type="ECO:0000259" key="5">
    <source>
        <dbReference type="PROSITE" id="PS00486"/>
    </source>
</evidence>
<protein>
    <submittedName>
        <fullName evidence="6">DNA mismatch repair protein</fullName>
    </submittedName>
</protein>
<name>A0ABT5EHJ0_9BACT</name>
<keyword evidence="2" id="KW-0067">ATP-binding</keyword>
<gene>
    <name evidence="6" type="ORF">POL67_07980</name>
</gene>
<proteinExistence type="predicted"/>
<dbReference type="InterPro" id="IPR045076">
    <property type="entry name" value="MutS"/>
</dbReference>
<dbReference type="SUPFAM" id="SSF52540">
    <property type="entry name" value="P-loop containing nucleoside triphosphate hydrolases"/>
    <property type="match status" value="1"/>
</dbReference>
<dbReference type="Proteomes" id="UP001221411">
    <property type="component" value="Unassembled WGS sequence"/>
</dbReference>
<evidence type="ECO:0000256" key="3">
    <source>
        <dbReference type="ARBA" id="ARBA00023125"/>
    </source>
</evidence>
<feature type="domain" description="DNA mismatch repair proteins mutS family" evidence="5">
    <location>
        <begin position="473"/>
        <end position="489"/>
    </location>
</feature>
<feature type="region of interest" description="Disordered" evidence="4">
    <location>
        <begin position="581"/>
        <end position="617"/>
    </location>
</feature>
<organism evidence="6 7">
    <name type="scientific">Polyangium mundeleinium</name>
    <dbReference type="NCBI Taxonomy" id="2995306"/>
    <lineage>
        <taxon>Bacteria</taxon>
        <taxon>Pseudomonadati</taxon>
        <taxon>Myxococcota</taxon>
        <taxon>Polyangia</taxon>
        <taxon>Polyangiales</taxon>
        <taxon>Polyangiaceae</taxon>
        <taxon>Polyangium</taxon>
    </lineage>
</organism>
<keyword evidence="1" id="KW-0547">Nucleotide-binding</keyword>
<reference evidence="6 7" key="1">
    <citation type="submission" date="2022-11" db="EMBL/GenBank/DDBJ databases">
        <title>Minimal conservation of predation-associated metabolite biosynthetic gene clusters underscores biosynthetic potential of Myxococcota including descriptions for ten novel species: Archangium lansinium sp. nov., Myxococcus landrumus sp. nov., Nannocystis bai.</title>
        <authorList>
            <person name="Ahearne A."/>
            <person name="Stevens C."/>
            <person name="Dowd S."/>
        </authorList>
    </citation>
    <scope>NUCLEOTIDE SEQUENCE [LARGE SCALE GENOMIC DNA]</scope>
    <source>
        <strain evidence="6 7">RJM3</strain>
    </source>
</reference>
<evidence type="ECO:0000256" key="4">
    <source>
        <dbReference type="SAM" id="MobiDB-lite"/>
    </source>
</evidence>
<dbReference type="Pfam" id="PF00488">
    <property type="entry name" value="MutS_V"/>
    <property type="match status" value="1"/>
</dbReference>
<dbReference type="InterPro" id="IPR000432">
    <property type="entry name" value="DNA_mismatch_repair_MutS_C"/>
</dbReference>
<evidence type="ECO:0000256" key="1">
    <source>
        <dbReference type="ARBA" id="ARBA00022741"/>
    </source>
</evidence>
<sequence length="617" mass="67841">MSVMALRVDHRATDAFRDNVDRGSVSEVPSVSLAMTSKAPLAADAVPVPDLLCEEAEVRVDLDELHQTLAFAFALGTSLDAFERVLAAAALPSSTWDRKDFERDIFLEDLVTRALRIRIGGRTVAPCLPYLLRAISEPPTDLRIVAFRQRILAELAGSPELRGDFERVYQRLVALRAAFCAEGGSRRGGDTHRRLEILRSVQEVVDDLAGAFAGATSGVARIRAFGLAVKESEAYQQLEALLDHERHLGTVDLRVRVGVDGTLRTFQIVRIRENQDNPLHTSAIARFFSRLRLFLRGYRVTPGEVTERLLDDVFSGMERPITLFFQLLGDMEFYLAGLGLADLARDKGLPVCLAELVPPGEAGLTLDRLYNPLLLAGKFKPVPSNLRTTHGDAVVIVTGPNSGGKTRLLQSIGLAQLLGQAGLFVTAERAVLPQLAGMFVSLIEEARSDQPEGQLGMELLRIRRLFEELGFGSLVLLDELCSGTNPSEGEEIAQLVISLLPELKSPVFLTTHLLTLATHLEDEPPVPHLEFLQVDLDENERPTYGFRPGVAKTSLAHKTAARLGVTRDELAALIAKKKRAESLGERPLPSSRRVTRPIVPEKSAGAPERRRLRVTRR</sequence>
<accession>A0ABT5EHJ0</accession>
<dbReference type="InterPro" id="IPR027417">
    <property type="entry name" value="P-loop_NTPase"/>
</dbReference>
<evidence type="ECO:0000313" key="6">
    <source>
        <dbReference type="EMBL" id="MDC0741278.1"/>
    </source>
</evidence>
<evidence type="ECO:0000313" key="7">
    <source>
        <dbReference type="Proteomes" id="UP001221411"/>
    </source>
</evidence>
<dbReference type="EMBL" id="JAQNDO010000001">
    <property type="protein sequence ID" value="MDC0741278.1"/>
    <property type="molecule type" value="Genomic_DNA"/>
</dbReference>
<evidence type="ECO:0000256" key="2">
    <source>
        <dbReference type="ARBA" id="ARBA00022840"/>
    </source>
</evidence>
<comment type="caution">
    <text evidence="6">The sequence shown here is derived from an EMBL/GenBank/DDBJ whole genome shotgun (WGS) entry which is preliminary data.</text>
</comment>
<keyword evidence="7" id="KW-1185">Reference proteome</keyword>
<keyword evidence="3" id="KW-0238">DNA-binding</keyword>
<dbReference type="RefSeq" id="WP_271916499.1">
    <property type="nucleotide sequence ID" value="NZ_JAQNDO010000001.1"/>
</dbReference>
<dbReference type="PROSITE" id="PS00486">
    <property type="entry name" value="DNA_MISMATCH_REPAIR_2"/>
    <property type="match status" value="1"/>
</dbReference>
<dbReference type="SMART" id="SM00534">
    <property type="entry name" value="MUTSac"/>
    <property type="match status" value="1"/>
</dbReference>
<dbReference type="PANTHER" id="PTHR11361">
    <property type="entry name" value="DNA MISMATCH REPAIR PROTEIN MUTS FAMILY MEMBER"/>
    <property type="match status" value="1"/>
</dbReference>